<evidence type="ECO:0000313" key="2">
    <source>
        <dbReference type="Proteomes" id="UP000243507"/>
    </source>
</evidence>
<dbReference type="Gene3D" id="1.20.58.300">
    <property type="entry name" value="FlgN-like"/>
    <property type="match status" value="1"/>
</dbReference>
<reference evidence="1 2" key="1">
    <citation type="submission" date="2017-09" db="EMBL/GenBank/DDBJ databases">
        <title>A multilocus sequence analysis scheme for characterization of bacteria in the genus Thioclava.</title>
        <authorList>
            <person name="Liu Y."/>
            <person name="Shao Z."/>
        </authorList>
    </citation>
    <scope>NUCLEOTIDE SEQUENCE [LARGE SCALE GENOMIC DNA]</scope>
    <source>
        <strain evidence="1 2">CAU 1312</strain>
    </source>
</reference>
<dbReference type="Proteomes" id="UP000243507">
    <property type="component" value="Unassembled WGS sequence"/>
</dbReference>
<keyword evidence="2" id="KW-1185">Reference proteome</keyword>
<organism evidence="1 2">
    <name type="scientific">Pseudothioclava arenosa</name>
    <dbReference type="NCBI Taxonomy" id="1795308"/>
    <lineage>
        <taxon>Bacteria</taxon>
        <taxon>Pseudomonadati</taxon>
        <taxon>Pseudomonadota</taxon>
        <taxon>Alphaproteobacteria</taxon>
        <taxon>Rhodobacterales</taxon>
        <taxon>Paracoccaceae</taxon>
        <taxon>Pseudothioclava</taxon>
    </lineage>
</organism>
<dbReference type="RefSeq" id="WP_096433058.1">
    <property type="nucleotide sequence ID" value="NZ_NTJD01000005.1"/>
</dbReference>
<proteinExistence type="predicted"/>
<evidence type="ECO:0000313" key="1">
    <source>
        <dbReference type="EMBL" id="PCD76571.1"/>
    </source>
</evidence>
<protein>
    <recommendedName>
        <fullName evidence="3">FlgN protein</fullName>
    </recommendedName>
</protein>
<dbReference type="AlphaFoldDB" id="A0A2A4CMU9"/>
<dbReference type="EMBL" id="NTJD01000005">
    <property type="protein sequence ID" value="PCD76571.1"/>
    <property type="molecule type" value="Genomic_DNA"/>
</dbReference>
<dbReference type="InterPro" id="IPR036679">
    <property type="entry name" value="FlgN-like_sf"/>
</dbReference>
<comment type="caution">
    <text evidence="1">The sequence shown here is derived from an EMBL/GenBank/DDBJ whole genome shotgun (WGS) entry which is preliminary data.</text>
</comment>
<dbReference type="SUPFAM" id="SSF140566">
    <property type="entry name" value="FlgN-like"/>
    <property type="match status" value="1"/>
</dbReference>
<sequence>MTQGTTPDALLLLLEEELRLLRAGAFADLPALVAQKEKLLAAMSPLAPQNTAKLKELALRNQRALKASLEGVRAAQRRLRAIGTAAQGFTSYDTRGKSQAISAECRSIEKRA</sequence>
<accession>A0A2A4CMU9</accession>
<dbReference type="OrthoDB" id="7689229at2"/>
<gene>
    <name evidence="1" type="ORF">CLN94_08210</name>
</gene>
<name>A0A2A4CMU9_9RHOB</name>
<dbReference type="GO" id="GO:0044780">
    <property type="term" value="P:bacterial-type flagellum assembly"/>
    <property type="evidence" value="ECO:0007669"/>
    <property type="project" value="InterPro"/>
</dbReference>
<evidence type="ECO:0008006" key="3">
    <source>
        <dbReference type="Google" id="ProtNLM"/>
    </source>
</evidence>